<dbReference type="GO" id="GO:0006259">
    <property type="term" value="P:DNA metabolic process"/>
    <property type="evidence" value="ECO:0007669"/>
    <property type="project" value="UniProtKB-ARBA"/>
</dbReference>
<dbReference type="OrthoDB" id="9803913at2"/>
<protein>
    <recommendedName>
        <fullName evidence="4">SWIM-type domain-containing protein</fullName>
    </recommendedName>
</protein>
<keyword evidence="3" id="KW-0862">Zinc</keyword>
<dbReference type="GO" id="GO:0003676">
    <property type="term" value="F:nucleic acid binding"/>
    <property type="evidence" value="ECO:0007669"/>
    <property type="project" value="InterPro"/>
</dbReference>
<keyword evidence="3" id="KW-0863">Zinc-finger</keyword>
<dbReference type="InterPro" id="IPR007527">
    <property type="entry name" value="Znf_SWIM"/>
</dbReference>
<dbReference type="RefSeq" id="WP_058635582.1">
    <property type="nucleotide sequence ID" value="NZ_LDPZ01000030.1"/>
</dbReference>
<organism evidence="5 6">
    <name type="scientific">Aureimonas ureilytica</name>
    <dbReference type="NCBI Taxonomy" id="401562"/>
    <lineage>
        <taxon>Bacteria</taxon>
        <taxon>Pseudomonadati</taxon>
        <taxon>Pseudomonadota</taxon>
        <taxon>Alphaproteobacteria</taxon>
        <taxon>Hyphomicrobiales</taxon>
        <taxon>Aurantimonadaceae</taxon>
        <taxon>Aureimonas</taxon>
    </lineage>
</organism>
<dbReference type="SUPFAM" id="SSF53098">
    <property type="entry name" value="Ribonuclease H-like"/>
    <property type="match status" value="1"/>
</dbReference>
<proteinExistence type="predicted"/>
<gene>
    <name evidence="5" type="ORF">NS226_14620</name>
</gene>
<dbReference type="PATRIC" id="fig|401562.3.peg.2624"/>
<evidence type="ECO:0000256" key="2">
    <source>
        <dbReference type="ARBA" id="ARBA00026073"/>
    </source>
</evidence>
<evidence type="ECO:0000259" key="4">
    <source>
        <dbReference type="PROSITE" id="PS50966"/>
    </source>
</evidence>
<dbReference type="PANTHER" id="PTHR30231">
    <property type="entry name" value="DNA POLYMERASE III SUBUNIT EPSILON"/>
    <property type="match status" value="1"/>
</dbReference>
<evidence type="ECO:0000313" key="6">
    <source>
        <dbReference type="Proteomes" id="UP000078272"/>
    </source>
</evidence>
<accession>A0A175R6M9</accession>
<reference evidence="5 6" key="1">
    <citation type="journal article" date="2016" name="Front. Microbiol.">
        <title>Genomic Resource of Rice Seed Associated Bacteria.</title>
        <authorList>
            <person name="Midha S."/>
            <person name="Bansal K."/>
            <person name="Sharma S."/>
            <person name="Kumar N."/>
            <person name="Patil P.P."/>
            <person name="Chaudhry V."/>
            <person name="Patil P.B."/>
        </authorList>
    </citation>
    <scope>NUCLEOTIDE SEQUENCE [LARGE SCALE GENOMIC DNA]</scope>
    <source>
        <strain evidence="5 6">NS226</strain>
    </source>
</reference>
<dbReference type="Pfam" id="PF00929">
    <property type="entry name" value="RNase_T"/>
    <property type="match status" value="1"/>
</dbReference>
<dbReference type="GO" id="GO:0008408">
    <property type="term" value="F:3'-5' exonuclease activity"/>
    <property type="evidence" value="ECO:0007669"/>
    <property type="project" value="TreeGrafter"/>
</dbReference>
<feature type="domain" description="SWIM-type" evidence="4">
    <location>
        <begin position="224"/>
        <end position="263"/>
    </location>
</feature>
<dbReference type="InterPro" id="IPR036397">
    <property type="entry name" value="RNaseH_sf"/>
</dbReference>
<evidence type="ECO:0000256" key="3">
    <source>
        <dbReference type="PROSITE-ProRule" id="PRU00325"/>
    </source>
</evidence>
<dbReference type="PANTHER" id="PTHR30231:SF42">
    <property type="entry name" value="EXONUCLEASE"/>
    <property type="match status" value="1"/>
</dbReference>
<sequence length="291" mass="31386">MTILAIDFETATSEAASACAVGLAFVEGGRVTKQAYSLIRPRDLRFDPGNIRVHGIRPHDVLDAPSFADIFASFAAEMDGALVVAHNASFDLKVLRESLALYGLAQPRFSALCTVALSRRLWPDSPNHKLSTMAARFGLGFRHHHAGDDAYACAHIALEGVAASGARDIADMADRFSLRRAVASQPARREGGVAERALKAQVRPAGAGQGSFRYTVRGSRGTPYDVLLAPFGRAGAWRLACSCPGARFRDECRHVRALHEGDFTDLLPVEAQAMARLERFVMEKAGLGEPV</sequence>
<evidence type="ECO:0000256" key="1">
    <source>
        <dbReference type="ARBA" id="ARBA00025483"/>
    </source>
</evidence>
<dbReference type="AlphaFoldDB" id="A0A175R6M9"/>
<dbReference type="EMBL" id="LDPZ01000030">
    <property type="protein sequence ID" value="KTQ94079.1"/>
    <property type="molecule type" value="Genomic_DNA"/>
</dbReference>
<dbReference type="PROSITE" id="PS50966">
    <property type="entry name" value="ZF_SWIM"/>
    <property type="match status" value="1"/>
</dbReference>
<comment type="caution">
    <text evidence="5">The sequence shown here is derived from an EMBL/GenBank/DDBJ whole genome shotgun (WGS) entry which is preliminary data.</text>
</comment>
<dbReference type="FunFam" id="3.30.420.10:FF:000045">
    <property type="entry name" value="3'-5' exonuclease DinG"/>
    <property type="match status" value="1"/>
</dbReference>
<dbReference type="InterPro" id="IPR013520">
    <property type="entry name" value="Ribonucl_H"/>
</dbReference>
<dbReference type="CDD" id="cd06130">
    <property type="entry name" value="DNA_pol_III_epsilon_like"/>
    <property type="match status" value="1"/>
</dbReference>
<dbReference type="GO" id="GO:0005829">
    <property type="term" value="C:cytosol"/>
    <property type="evidence" value="ECO:0007669"/>
    <property type="project" value="TreeGrafter"/>
</dbReference>
<name>A0A175R6M9_9HYPH</name>
<dbReference type="InterPro" id="IPR012337">
    <property type="entry name" value="RNaseH-like_sf"/>
</dbReference>
<dbReference type="STRING" id="401562.NS365_13855"/>
<dbReference type="Proteomes" id="UP000078272">
    <property type="component" value="Unassembled WGS sequence"/>
</dbReference>
<keyword evidence="3" id="KW-0479">Metal-binding</keyword>
<comment type="subunit">
    <text evidence="2">DNA polymerase III contains a core (composed of alpha, epsilon and theta chains) that associates with a tau subunit. This core dimerizes to form the POLIII' complex. PolIII' associates with the gamma complex (composed of gamma, delta, delta', psi and chi chains) and with the beta chain to form the complete DNA polymerase III complex.</text>
</comment>
<dbReference type="GO" id="GO:0008270">
    <property type="term" value="F:zinc ion binding"/>
    <property type="evidence" value="ECO:0007669"/>
    <property type="project" value="UniProtKB-KW"/>
</dbReference>
<dbReference type="SMART" id="SM00479">
    <property type="entry name" value="EXOIII"/>
    <property type="match status" value="1"/>
</dbReference>
<evidence type="ECO:0000313" key="5">
    <source>
        <dbReference type="EMBL" id="KTQ94079.1"/>
    </source>
</evidence>
<dbReference type="Gene3D" id="3.30.420.10">
    <property type="entry name" value="Ribonuclease H-like superfamily/Ribonuclease H"/>
    <property type="match status" value="1"/>
</dbReference>
<comment type="function">
    <text evidence="1">DNA polymerase III is a complex, multichain enzyme responsible for most of the replicative synthesis in bacteria. The epsilon subunit contain the editing function and is a proofreading 3'-5' exonuclease.</text>
</comment>